<accession>A0A1H0ZML0</accession>
<evidence type="ECO:0000313" key="2">
    <source>
        <dbReference type="EMBL" id="SDQ28587.1"/>
    </source>
</evidence>
<evidence type="ECO:0000313" key="3">
    <source>
        <dbReference type="Proteomes" id="UP000199444"/>
    </source>
</evidence>
<dbReference type="Proteomes" id="UP000199444">
    <property type="component" value="Unassembled WGS sequence"/>
</dbReference>
<organism evidence="2 3">
    <name type="scientific">Virgibacillus salinus</name>
    <dbReference type="NCBI Taxonomy" id="553311"/>
    <lineage>
        <taxon>Bacteria</taxon>
        <taxon>Bacillati</taxon>
        <taxon>Bacillota</taxon>
        <taxon>Bacilli</taxon>
        <taxon>Bacillales</taxon>
        <taxon>Bacillaceae</taxon>
        <taxon>Virgibacillus</taxon>
    </lineage>
</organism>
<dbReference type="RefSeq" id="WP_092492122.1">
    <property type="nucleotide sequence ID" value="NZ_FNKD01000001.1"/>
</dbReference>
<dbReference type="AlphaFoldDB" id="A0A1H0ZML0"/>
<proteinExistence type="predicted"/>
<name>A0A1H0ZML0_9BACI</name>
<dbReference type="EMBL" id="FNKD01000001">
    <property type="protein sequence ID" value="SDQ28587.1"/>
    <property type="molecule type" value="Genomic_DNA"/>
</dbReference>
<keyword evidence="3" id="KW-1185">Reference proteome</keyword>
<feature type="signal peptide" evidence="1">
    <location>
        <begin position="1"/>
        <end position="22"/>
    </location>
</feature>
<keyword evidence="1" id="KW-0732">Signal</keyword>
<gene>
    <name evidence="2" type="ORF">SAMN05216231_1323</name>
</gene>
<reference evidence="2 3" key="1">
    <citation type="submission" date="2016-10" db="EMBL/GenBank/DDBJ databases">
        <authorList>
            <person name="de Groot N.N."/>
        </authorList>
    </citation>
    <scope>NUCLEOTIDE SEQUENCE [LARGE SCALE GENOMIC DNA]</scope>
    <source>
        <strain evidence="2 3">CGMCC 1.10449</strain>
    </source>
</reference>
<evidence type="ECO:0000256" key="1">
    <source>
        <dbReference type="SAM" id="SignalP"/>
    </source>
</evidence>
<feature type="chain" id="PRO_5011552582" description="Cell-wall binding lipoprotein" evidence="1">
    <location>
        <begin position="23"/>
        <end position="168"/>
    </location>
</feature>
<sequence length="168" mass="19419">MKMKKIFFITGLFIILLLTACASETAKELVEYHNSYLNNVNSKGQELDKIIKKSLNTSTPTEAYQLQKEKAMPIVKEVEEYINSQDPKTDIVKELHQMRLEQFKLWHEGIQLKFQAVKKMGNQSVSQQETKDIIEESNRILKDAMELGKKADNKFLESADEHGLELEE</sequence>
<dbReference type="STRING" id="553311.SAMN05216231_1323"/>
<dbReference type="PROSITE" id="PS51257">
    <property type="entry name" value="PROKAR_LIPOPROTEIN"/>
    <property type="match status" value="1"/>
</dbReference>
<protein>
    <recommendedName>
        <fullName evidence="4">Cell-wall binding lipoprotein</fullName>
    </recommendedName>
</protein>
<evidence type="ECO:0008006" key="4">
    <source>
        <dbReference type="Google" id="ProtNLM"/>
    </source>
</evidence>